<dbReference type="GO" id="GO:0005886">
    <property type="term" value="C:plasma membrane"/>
    <property type="evidence" value="ECO:0007669"/>
    <property type="project" value="UniProtKB-SubCell"/>
</dbReference>
<keyword evidence="5" id="KW-0808">Transferase</keyword>
<evidence type="ECO:0000256" key="8">
    <source>
        <dbReference type="ARBA" id="ARBA00022777"/>
    </source>
</evidence>
<dbReference type="FunFam" id="1.10.510.10:FF:000173">
    <property type="entry name" value="proline-rich receptor-like protein kinase PERK8"/>
    <property type="match status" value="1"/>
</dbReference>
<dbReference type="InterPro" id="IPR010734">
    <property type="entry name" value="Copine_C"/>
</dbReference>
<keyword evidence="6" id="KW-0812">Transmembrane</keyword>
<keyword evidence="17" id="KW-1185">Reference proteome</keyword>
<comment type="catalytic activity">
    <reaction evidence="13">
        <text>L-seryl-[protein] + ATP = O-phospho-L-seryl-[protein] + ADP + H(+)</text>
        <dbReference type="Rhea" id="RHEA:17989"/>
        <dbReference type="Rhea" id="RHEA-COMP:9863"/>
        <dbReference type="Rhea" id="RHEA-COMP:11604"/>
        <dbReference type="ChEBI" id="CHEBI:15378"/>
        <dbReference type="ChEBI" id="CHEBI:29999"/>
        <dbReference type="ChEBI" id="CHEBI:30616"/>
        <dbReference type="ChEBI" id="CHEBI:83421"/>
        <dbReference type="ChEBI" id="CHEBI:456216"/>
        <dbReference type="EC" id="2.7.11.1"/>
    </reaction>
</comment>
<keyword evidence="4" id="KW-0723">Serine/threonine-protein kinase</keyword>
<dbReference type="Gramene" id="QL07p048704:mrna">
    <property type="protein sequence ID" value="QL07p048704:mrna"/>
    <property type="gene ID" value="QL07p048704"/>
</dbReference>
<evidence type="ECO:0000256" key="4">
    <source>
        <dbReference type="ARBA" id="ARBA00022527"/>
    </source>
</evidence>
<keyword evidence="7" id="KW-0547">Nucleotide-binding</keyword>
<reference evidence="16" key="2">
    <citation type="submission" date="2021-01" db="UniProtKB">
        <authorList>
            <consortium name="EnsemblPlants"/>
        </authorList>
    </citation>
    <scope>IDENTIFICATION</scope>
</reference>
<comment type="catalytic activity">
    <reaction evidence="12">
        <text>L-threonyl-[protein] + ATP = O-phospho-L-threonyl-[protein] + ADP + H(+)</text>
        <dbReference type="Rhea" id="RHEA:46608"/>
        <dbReference type="Rhea" id="RHEA-COMP:11060"/>
        <dbReference type="Rhea" id="RHEA-COMP:11605"/>
        <dbReference type="ChEBI" id="CHEBI:15378"/>
        <dbReference type="ChEBI" id="CHEBI:30013"/>
        <dbReference type="ChEBI" id="CHEBI:30616"/>
        <dbReference type="ChEBI" id="CHEBI:61977"/>
        <dbReference type="ChEBI" id="CHEBI:456216"/>
        <dbReference type="EC" id="2.7.11.1"/>
    </reaction>
</comment>
<dbReference type="InterPro" id="IPR000719">
    <property type="entry name" value="Prot_kinase_dom"/>
</dbReference>
<dbReference type="GO" id="GO:0004674">
    <property type="term" value="F:protein serine/threonine kinase activity"/>
    <property type="evidence" value="ECO:0007669"/>
    <property type="project" value="UniProtKB-KW"/>
</dbReference>
<reference evidence="16 17" key="1">
    <citation type="journal article" date="2016" name="G3 (Bethesda)">
        <title>First Draft Assembly and Annotation of the Genome of a California Endemic Oak Quercus lobata Nee (Fagaceae).</title>
        <authorList>
            <person name="Sork V.L."/>
            <person name="Fitz-Gibbon S.T."/>
            <person name="Puiu D."/>
            <person name="Crepeau M."/>
            <person name="Gugger P.F."/>
            <person name="Sherman R."/>
            <person name="Stevens K."/>
            <person name="Langley C.H."/>
            <person name="Pellegrini M."/>
            <person name="Salzberg S.L."/>
        </authorList>
    </citation>
    <scope>NUCLEOTIDE SEQUENCE [LARGE SCALE GENOMIC DNA]</scope>
    <source>
        <strain evidence="16 17">cv. SW786</strain>
    </source>
</reference>
<feature type="region of interest" description="Disordered" evidence="14">
    <location>
        <begin position="358"/>
        <end position="381"/>
    </location>
</feature>
<dbReference type="SUPFAM" id="SSF56112">
    <property type="entry name" value="Protein kinase-like (PK-like)"/>
    <property type="match status" value="1"/>
</dbReference>
<evidence type="ECO:0000256" key="12">
    <source>
        <dbReference type="ARBA" id="ARBA00047899"/>
    </source>
</evidence>
<evidence type="ECO:0000256" key="14">
    <source>
        <dbReference type="SAM" id="MobiDB-lite"/>
    </source>
</evidence>
<evidence type="ECO:0000256" key="2">
    <source>
        <dbReference type="ARBA" id="ARBA00012513"/>
    </source>
</evidence>
<keyword evidence="9" id="KW-0067">ATP-binding</keyword>
<evidence type="ECO:0000256" key="1">
    <source>
        <dbReference type="ARBA" id="ARBA00004162"/>
    </source>
</evidence>
<name>A0A7N2M7S8_QUELO</name>
<proteinExistence type="predicted"/>
<feature type="compositionally biased region" description="Basic and acidic residues" evidence="14">
    <location>
        <begin position="369"/>
        <end position="378"/>
    </location>
</feature>
<dbReference type="PANTHER" id="PTHR47982">
    <property type="entry name" value="PROLINE-RICH RECEPTOR-LIKE PROTEIN KINASE PERK4"/>
    <property type="match status" value="1"/>
</dbReference>
<dbReference type="Pfam" id="PF07002">
    <property type="entry name" value="Copine"/>
    <property type="match status" value="1"/>
</dbReference>
<protein>
    <recommendedName>
        <fullName evidence="2">non-specific serine/threonine protein kinase</fullName>
        <ecNumber evidence="2">2.7.11.1</ecNumber>
    </recommendedName>
</protein>
<dbReference type="Proteomes" id="UP000594261">
    <property type="component" value="Chromosome 7"/>
</dbReference>
<evidence type="ECO:0000313" key="17">
    <source>
        <dbReference type="Proteomes" id="UP000594261"/>
    </source>
</evidence>
<feature type="domain" description="Protein kinase" evidence="15">
    <location>
        <begin position="405"/>
        <end position="693"/>
    </location>
</feature>
<dbReference type="InterPro" id="IPR036465">
    <property type="entry name" value="vWFA_dom_sf"/>
</dbReference>
<evidence type="ECO:0000256" key="5">
    <source>
        <dbReference type="ARBA" id="ARBA00022679"/>
    </source>
</evidence>
<dbReference type="Gene3D" id="1.10.510.10">
    <property type="entry name" value="Transferase(Phosphotransferase) domain 1"/>
    <property type="match status" value="1"/>
</dbReference>
<evidence type="ECO:0000256" key="10">
    <source>
        <dbReference type="ARBA" id="ARBA00022989"/>
    </source>
</evidence>
<keyword evidence="11" id="KW-0472">Membrane</keyword>
<evidence type="ECO:0000256" key="7">
    <source>
        <dbReference type="ARBA" id="ARBA00022741"/>
    </source>
</evidence>
<dbReference type="CDD" id="cd14066">
    <property type="entry name" value="STKc_IRAK"/>
    <property type="match status" value="1"/>
</dbReference>
<dbReference type="EC" id="2.7.11.1" evidence="2"/>
<evidence type="ECO:0000256" key="3">
    <source>
        <dbReference type="ARBA" id="ARBA00022475"/>
    </source>
</evidence>
<comment type="subcellular location">
    <subcellularLocation>
        <location evidence="1">Cell membrane</location>
        <topology evidence="1">Single-pass membrane protein</topology>
    </subcellularLocation>
</comment>
<dbReference type="PROSITE" id="PS00108">
    <property type="entry name" value="PROTEIN_KINASE_ST"/>
    <property type="match status" value="1"/>
</dbReference>
<evidence type="ECO:0000256" key="13">
    <source>
        <dbReference type="ARBA" id="ARBA00048679"/>
    </source>
</evidence>
<evidence type="ECO:0000256" key="6">
    <source>
        <dbReference type="ARBA" id="ARBA00022692"/>
    </source>
</evidence>
<dbReference type="AlphaFoldDB" id="A0A7N2M7S8"/>
<dbReference type="InterPro" id="IPR047117">
    <property type="entry name" value="PERK1-13-like"/>
</dbReference>
<dbReference type="GO" id="GO:0005524">
    <property type="term" value="F:ATP binding"/>
    <property type="evidence" value="ECO:0007669"/>
    <property type="project" value="UniProtKB-KW"/>
</dbReference>
<dbReference type="EnsemblPlants" id="QL07p048704:mrna">
    <property type="protein sequence ID" value="QL07p048704:mrna"/>
    <property type="gene ID" value="QL07p048704"/>
</dbReference>
<evidence type="ECO:0000256" key="9">
    <source>
        <dbReference type="ARBA" id="ARBA00022840"/>
    </source>
</evidence>
<keyword evidence="10" id="KW-1133">Transmembrane helix</keyword>
<dbReference type="InParanoid" id="A0A7N2M7S8"/>
<dbReference type="PROSITE" id="PS50011">
    <property type="entry name" value="PROTEIN_KINASE_DOM"/>
    <property type="match status" value="1"/>
</dbReference>
<evidence type="ECO:0000256" key="11">
    <source>
        <dbReference type="ARBA" id="ARBA00023136"/>
    </source>
</evidence>
<dbReference type="PANTHER" id="PTHR47982:SF17">
    <property type="entry name" value="NON-SPECIFIC SERINE_THREONINE PROTEIN KINASE"/>
    <property type="match status" value="1"/>
</dbReference>
<dbReference type="Gene3D" id="3.30.200.20">
    <property type="entry name" value="Phosphorylase Kinase, domain 1"/>
    <property type="match status" value="1"/>
</dbReference>
<accession>A0A7N2M7S8</accession>
<dbReference type="SMART" id="SM00220">
    <property type="entry name" value="S_TKc"/>
    <property type="match status" value="1"/>
</dbReference>
<keyword evidence="3" id="KW-1003">Cell membrane</keyword>
<dbReference type="EMBL" id="LRBV02000007">
    <property type="status" value="NOT_ANNOTATED_CDS"/>
    <property type="molecule type" value="Genomic_DNA"/>
</dbReference>
<evidence type="ECO:0000259" key="15">
    <source>
        <dbReference type="PROSITE" id="PS50011"/>
    </source>
</evidence>
<dbReference type="Pfam" id="PF00069">
    <property type="entry name" value="Pkinase"/>
    <property type="match status" value="1"/>
</dbReference>
<organism evidence="16 17">
    <name type="scientific">Quercus lobata</name>
    <name type="common">Valley oak</name>
    <dbReference type="NCBI Taxonomy" id="97700"/>
    <lineage>
        <taxon>Eukaryota</taxon>
        <taxon>Viridiplantae</taxon>
        <taxon>Streptophyta</taxon>
        <taxon>Embryophyta</taxon>
        <taxon>Tracheophyta</taxon>
        <taxon>Spermatophyta</taxon>
        <taxon>Magnoliopsida</taxon>
        <taxon>eudicotyledons</taxon>
        <taxon>Gunneridae</taxon>
        <taxon>Pentapetalae</taxon>
        <taxon>rosids</taxon>
        <taxon>fabids</taxon>
        <taxon>Fagales</taxon>
        <taxon>Fagaceae</taxon>
        <taxon>Quercus</taxon>
    </lineage>
</organism>
<dbReference type="FunFam" id="3.30.200.20:FF:000162">
    <property type="entry name" value="Adenine nucleotide alpha hydrolase-like domain kinase"/>
    <property type="match status" value="1"/>
</dbReference>
<sequence>MSSPPPCSSSFSSRICYALCPKKGHRFKEKYGYIGDNFSSLEQVTAALREAGLESTNLITGIDCTASNELKGKFSFNKQSLHTIGDELNPYQMAISIIGKTLSPFCKCNLIPCYGFGDASTEDHAVFSFHNDQSPCNGFDGVLSCYKKIVPNLQLLGPTSYAPIIEAAIDIVEESGGKHHALLLIADGQVTRSVDTRDTELSPQEEKTIDSIVKASRYPLPIVLVGVGDGPWEGMENFDDKIPQRKYDNFQFVNFTAIMSENVTPSEKETAFALAALMEIPIQYKAARELGILKLDTCQNEGFAAQWSCLRGRQNKITLLRPPVDNTCCQMPIHERGKHCTISRRISKRPEEYTFIHTDSGASSQPQGPKDEPFDVPEKQMPSPSLGFSLKPFSNKDLANATGNFSKSCFIGEGGYGPVYKGILSNGKLVAVKQLKSGSVQGEGEFLAEVNIISSIHHKNLVSLAGYCVDGTDRMLVYEFVPNKTLDFHLHGEGEPTMSWPNRMKIALGTAKVLAYLLEDCQPKIIHRDIKPANILIDDIFDPKVADFGLARFLPDADAYYTRVMGTAGYADPIYTNDGRLTDKLDVYSFGVVLLELITGRKPISQNPPFNMVNWAKPLLSPALKKKKFDDLVDKRLEKNFDSKEMARMVSCAAKCLRLSYEERPGMSQILRELEGDLSQVVTVDKKGLHKWRPKNIFRRAPISPNTDM</sequence>
<evidence type="ECO:0000313" key="16">
    <source>
        <dbReference type="EnsemblPlants" id="QL07p048704:mrna"/>
    </source>
</evidence>
<keyword evidence="8" id="KW-0418">Kinase</keyword>
<dbReference type="InterPro" id="IPR008271">
    <property type="entry name" value="Ser/Thr_kinase_AS"/>
</dbReference>
<dbReference type="SUPFAM" id="SSF53300">
    <property type="entry name" value="vWA-like"/>
    <property type="match status" value="1"/>
</dbReference>
<dbReference type="InterPro" id="IPR011009">
    <property type="entry name" value="Kinase-like_dom_sf"/>
</dbReference>